<name>A0ABR2GZ71_9EUKA</name>
<protein>
    <submittedName>
        <fullName evidence="1">Uncharacterized protein</fullName>
    </submittedName>
</protein>
<organism evidence="1 2">
    <name type="scientific">Tritrichomonas musculus</name>
    <dbReference type="NCBI Taxonomy" id="1915356"/>
    <lineage>
        <taxon>Eukaryota</taxon>
        <taxon>Metamonada</taxon>
        <taxon>Parabasalia</taxon>
        <taxon>Tritrichomonadida</taxon>
        <taxon>Tritrichomonadidae</taxon>
        <taxon>Tritrichomonas</taxon>
    </lineage>
</organism>
<gene>
    <name evidence="1" type="ORF">M9Y10_032173</name>
</gene>
<comment type="caution">
    <text evidence="1">The sequence shown here is derived from an EMBL/GenBank/DDBJ whole genome shotgun (WGS) entry which is preliminary data.</text>
</comment>
<proteinExistence type="predicted"/>
<evidence type="ECO:0000313" key="2">
    <source>
        <dbReference type="Proteomes" id="UP001470230"/>
    </source>
</evidence>
<keyword evidence="2" id="KW-1185">Reference proteome</keyword>
<reference evidence="1 2" key="1">
    <citation type="submission" date="2024-04" db="EMBL/GenBank/DDBJ databases">
        <title>Tritrichomonas musculus Genome.</title>
        <authorList>
            <person name="Alves-Ferreira E."/>
            <person name="Grigg M."/>
            <person name="Lorenzi H."/>
            <person name="Galac M."/>
        </authorList>
    </citation>
    <scope>NUCLEOTIDE SEQUENCE [LARGE SCALE GENOMIC DNA]</scope>
    <source>
        <strain evidence="1 2">EAF2021</strain>
    </source>
</reference>
<dbReference type="EMBL" id="JAPFFF010000052">
    <property type="protein sequence ID" value="KAK8839244.1"/>
    <property type="molecule type" value="Genomic_DNA"/>
</dbReference>
<dbReference type="Proteomes" id="UP001470230">
    <property type="component" value="Unassembled WGS sequence"/>
</dbReference>
<sequence>MQNHNPNDNDAPVVEDISDDDFHVDIDFNDVQPDVKFKYDRTPAQQKSGKARTHDYNEIPIAPESILNPKKTTDISQFAPYDIKANNKSSSIPAIVNGYKLVLASPYKKVWKTTHKTKKERLNEPFNEWLANQFNKSINNVDWKEGKYVLTENENMQKLMDVYGKKGLPKPRVSKRLTPNGYWASAFSHIWKLFWNINDYSTPTIQALKKATNYLTVANTIFIYLFDQPAKYAAENSHEFGKKFLTYARWAAWRRVNKNKYNASLGPEVVKFVNTVIGSAVNLETGELTEEDGSKWHPKLQQLIKLIEVIIFDWGFGIPFQNGQKSNRGQLSPYEEIANDIYAGQLQEIKKDWAQMIAVNIHNIIYKPQSEYLQYKAATEEDKNRRRDEAAILVKAKDAY</sequence>
<accession>A0ABR2GZ71</accession>
<evidence type="ECO:0000313" key="1">
    <source>
        <dbReference type="EMBL" id="KAK8839244.1"/>
    </source>
</evidence>